<dbReference type="AlphaFoldDB" id="A0AAV8Q997"/>
<feature type="transmembrane region" description="Helical" evidence="1">
    <location>
        <begin position="63"/>
        <end position="83"/>
    </location>
</feature>
<keyword evidence="2" id="KW-0732">Signal</keyword>
<feature type="transmembrane region" description="Helical" evidence="1">
    <location>
        <begin position="89"/>
        <end position="107"/>
    </location>
</feature>
<sequence length="121" mass="13653">MTRIGSRSVMLWLSRRFLAAYSCFLRNRTECSDDAVVDTASKPFCSRFCPTKIYSLSDASEELLRNLLGWLLVAGNVLLVLLGEPLLQKTAVLHLHLLVTFHGLVLLRRHSIPKNKGNNMI</sequence>
<dbReference type="EMBL" id="JAQQAF010000008">
    <property type="protein sequence ID" value="KAJ8467965.1"/>
    <property type="molecule type" value="Genomic_DNA"/>
</dbReference>
<evidence type="ECO:0000313" key="4">
    <source>
        <dbReference type="Proteomes" id="UP001222027"/>
    </source>
</evidence>
<feature type="signal peptide" evidence="2">
    <location>
        <begin position="1"/>
        <end position="20"/>
    </location>
</feature>
<dbReference type="Proteomes" id="UP001222027">
    <property type="component" value="Unassembled WGS sequence"/>
</dbReference>
<keyword evidence="1" id="KW-0472">Membrane</keyword>
<evidence type="ECO:0000256" key="2">
    <source>
        <dbReference type="SAM" id="SignalP"/>
    </source>
</evidence>
<protein>
    <submittedName>
        <fullName evidence="3">Uncharacterized protein</fullName>
    </submittedName>
</protein>
<proteinExistence type="predicted"/>
<organism evidence="3 4">
    <name type="scientific">Ensete ventricosum</name>
    <name type="common">Abyssinian banana</name>
    <name type="synonym">Musa ensete</name>
    <dbReference type="NCBI Taxonomy" id="4639"/>
    <lineage>
        <taxon>Eukaryota</taxon>
        <taxon>Viridiplantae</taxon>
        <taxon>Streptophyta</taxon>
        <taxon>Embryophyta</taxon>
        <taxon>Tracheophyta</taxon>
        <taxon>Spermatophyta</taxon>
        <taxon>Magnoliopsida</taxon>
        <taxon>Liliopsida</taxon>
        <taxon>Zingiberales</taxon>
        <taxon>Musaceae</taxon>
        <taxon>Ensete</taxon>
    </lineage>
</organism>
<evidence type="ECO:0000313" key="3">
    <source>
        <dbReference type="EMBL" id="KAJ8467965.1"/>
    </source>
</evidence>
<accession>A0AAV8Q997</accession>
<keyword evidence="1" id="KW-1133">Transmembrane helix</keyword>
<name>A0AAV8Q997_ENSVE</name>
<feature type="chain" id="PRO_5043832548" evidence="2">
    <location>
        <begin position="21"/>
        <end position="121"/>
    </location>
</feature>
<reference evidence="3 4" key="1">
    <citation type="submission" date="2022-12" db="EMBL/GenBank/DDBJ databases">
        <title>Chromosome-scale assembly of the Ensete ventricosum genome.</title>
        <authorList>
            <person name="Dussert Y."/>
            <person name="Stocks J."/>
            <person name="Wendawek A."/>
            <person name="Woldeyes F."/>
            <person name="Nichols R.A."/>
            <person name="Borrell J.S."/>
        </authorList>
    </citation>
    <scope>NUCLEOTIDE SEQUENCE [LARGE SCALE GENOMIC DNA]</scope>
    <source>
        <strain evidence="4">cv. Maze</strain>
        <tissue evidence="3">Seeds</tissue>
    </source>
</reference>
<evidence type="ECO:0000256" key="1">
    <source>
        <dbReference type="SAM" id="Phobius"/>
    </source>
</evidence>
<gene>
    <name evidence="3" type="ORF">OPV22_030517</name>
</gene>
<keyword evidence="1" id="KW-0812">Transmembrane</keyword>
<keyword evidence="4" id="KW-1185">Reference proteome</keyword>
<comment type="caution">
    <text evidence="3">The sequence shown here is derived from an EMBL/GenBank/DDBJ whole genome shotgun (WGS) entry which is preliminary data.</text>
</comment>